<name>A0A318MZE7_9PROT</name>
<keyword evidence="2" id="KW-0732">Signal</keyword>
<dbReference type="Pfam" id="PF09923">
    <property type="entry name" value="DUF2155"/>
    <property type="match status" value="1"/>
</dbReference>
<dbReference type="AlphaFoldDB" id="A0A318MZE7"/>
<evidence type="ECO:0000313" key="3">
    <source>
        <dbReference type="EMBL" id="PXZ01971.1"/>
    </source>
</evidence>
<reference evidence="3 4" key="1">
    <citation type="submission" date="2018-05" db="EMBL/GenBank/DDBJ databases">
        <title>Reference genomes for bee gut microbiota database.</title>
        <authorList>
            <person name="Ellegaard K.M."/>
        </authorList>
    </citation>
    <scope>NUCLEOTIDE SEQUENCE [LARGE SCALE GENOMIC DNA]</scope>
    <source>
        <strain evidence="3 4">ESL0284</strain>
    </source>
</reference>
<comment type="caution">
    <text evidence="3">The sequence shown here is derived from an EMBL/GenBank/DDBJ whole genome shotgun (WGS) entry which is preliminary data.</text>
</comment>
<keyword evidence="4" id="KW-1185">Reference proteome</keyword>
<evidence type="ECO:0000256" key="2">
    <source>
        <dbReference type="SAM" id="SignalP"/>
    </source>
</evidence>
<feature type="compositionally biased region" description="Polar residues" evidence="1">
    <location>
        <begin position="156"/>
        <end position="175"/>
    </location>
</feature>
<protein>
    <recommendedName>
        <fullName evidence="5">DUF2155 domain-containing protein</fullName>
    </recommendedName>
</protein>
<organism evidence="3 4">
    <name type="scientific">Commensalibacter melissae</name>
    <dbReference type="NCBI Taxonomy" id="2070537"/>
    <lineage>
        <taxon>Bacteria</taxon>
        <taxon>Pseudomonadati</taxon>
        <taxon>Pseudomonadota</taxon>
        <taxon>Alphaproteobacteria</taxon>
        <taxon>Acetobacterales</taxon>
        <taxon>Acetobacteraceae</taxon>
    </lineage>
</organism>
<evidence type="ECO:0008006" key="5">
    <source>
        <dbReference type="Google" id="ProtNLM"/>
    </source>
</evidence>
<feature type="signal peptide" evidence="2">
    <location>
        <begin position="1"/>
        <end position="23"/>
    </location>
</feature>
<dbReference type="OrthoDB" id="9810376at2"/>
<evidence type="ECO:0000256" key="1">
    <source>
        <dbReference type="SAM" id="MobiDB-lite"/>
    </source>
</evidence>
<dbReference type="Proteomes" id="UP000247565">
    <property type="component" value="Unassembled WGS sequence"/>
</dbReference>
<proteinExistence type="predicted"/>
<evidence type="ECO:0000313" key="4">
    <source>
        <dbReference type="Proteomes" id="UP000247565"/>
    </source>
</evidence>
<feature type="region of interest" description="Disordered" evidence="1">
    <location>
        <begin position="137"/>
        <end position="175"/>
    </location>
</feature>
<dbReference type="InterPro" id="IPR019225">
    <property type="entry name" value="DUF2155"/>
</dbReference>
<dbReference type="EMBL" id="QGLT01000001">
    <property type="protein sequence ID" value="PXZ01971.1"/>
    <property type="molecule type" value="Genomic_DNA"/>
</dbReference>
<accession>A0A318MZE7</accession>
<feature type="compositionally biased region" description="Basic and acidic residues" evidence="1">
    <location>
        <begin position="140"/>
        <end position="152"/>
    </location>
</feature>
<feature type="chain" id="PRO_5016403733" description="DUF2155 domain-containing protein" evidence="2">
    <location>
        <begin position="24"/>
        <end position="175"/>
    </location>
</feature>
<sequence length="175" mass="19398">MKKYFCCLAVAILGIGNISNSLAETSKSAKQNSNVAEQWIRQSEAVVRILNKLEAHTEILNIPVGQSVRYQTLTIEALNCVIRPPSTPFDSAAFLQVTDTKLTSIHFASWMFLSEPGIAVFEHPLYNISVVGCAGTPMNDPKKVEKKEEKNIQHPVEQSSESIENSLEKSLQSQH</sequence>
<dbReference type="RefSeq" id="WP_110438489.1">
    <property type="nucleotide sequence ID" value="NZ_CP046393.1"/>
</dbReference>
<gene>
    <name evidence="3" type="ORF">DK869_02970</name>
</gene>